<feature type="chain" id="PRO_5039053089" description="microbial collagenase" evidence="15">
    <location>
        <begin position="27"/>
        <end position="632"/>
    </location>
</feature>
<evidence type="ECO:0000256" key="7">
    <source>
        <dbReference type="ARBA" id="ARBA00022723"/>
    </source>
</evidence>
<evidence type="ECO:0000256" key="2">
    <source>
        <dbReference type="ARBA" id="ARBA00001947"/>
    </source>
</evidence>
<dbReference type="PANTHER" id="PTHR13062:SF9">
    <property type="entry name" value="MICROBIAL COLLAGENASE"/>
    <property type="match status" value="1"/>
</dbReference>
<evidence type="ECO:0000256" key="12">
    <source>
        <dbReference type="ARBA" id="ARBA00023145"/>
    </source>
</evidence>
<dbReference type="STRING" id="446470.Snas_2903"/>
<dbReference type="HOGENOM" id="CLU_011878_1_0_11"/>
<proteinExistence type="predicted"/>
<keyword evidence="18" id="KW-1185">Reference proteome</keyword>
<sequence length="632" mass="69583">MSLTRTRRLIGAATVAVVLTAGIALTASQGAADPAPDRPHTPPTAASPAATHTDPGPADMRDRPPNPAPDPGTDNPYAAEDPKRPSDKHGTRQACDPADFTSRTGDELVAFIRETETSCVNTLFGLTGTDANGAFREEQMISVANGMRDNAASYPGDNSTGTAPLVLYLRAGYYVQWGHPDDVGEYGPELDQAAKSALETFFASERAFDVNDANGEILAETVTLVDSAEQNPHFLDVVKKLLTDYDTSWNEHYWMTAAVNNVYIVLFRGHQLPEFVEAVKADSSVLDTVHDFAITHIGQSRGDQWYLIHNAGRELGRFLQHDSLRDTARPLVKDLLDSSDMTGDSAPLWMGSAEMADYYDQSNCDYYDVCDLANRVSEAVLSVKHSCGDTVTIRAQQLDAGELSQTCDSLSGQDGFFHDVANDPGPVADDNNDSLEVVVFDSSVDYRVFAGAVFGIDTNNGGMYLEGDPADPDNQPRFIAHEADWQTEFAIWNLNHEYTHYLDGRFDMYGDFAAGVSTPTIWWIEGFAEYVSYSYRDEQYDAAIAEAAKGTYDLDTLFSTTYDHDQTRVYQWGYLAVRFMIQNHRQDVDTVLGHYRSGDWDAAYAHLTDTIGSEYNAEWRDWLTACGAGDCG</sequence>
<dbReference type="Pfam" id="PF01752">
    <property type="entry name" value="Peptidase_M9"/>
    <property type="match status" value="1"/>
</dbReference>
<evidence type="ECO:0000256" key="15">
    <source>
        <dbReference type="SAM" id="SignalP"/>
    </source>
</evidence>
<keyword evidence="11" id="KW-0482">Metalloprotease</keyword>
<evidence type="ECO:0000256" key="5">
    <source>
        <dbReference type="ARBA" id="ARBA00022525"/>
    </source>
</evidence>
<dbReference type="KEGG" id="sna:Snas_2903"/>
<dbReference type="EMBL" id="CP001778">
    <property type="protein sequence ID" value="ADD42578.1"/>
    <property type="molecule type" value="Genomic_DNA"/>
</dbReference>
<evidence type="ECO:0000256" key="9">
    <source>
        <dbReference type="ARBA" id="ARBA00022801"/>
    </source>
</evidence>
<evidence type="ECO:0000256" key="13">
    <source>
        <dbReference type="PIRSR" id="PIRSR602169-1"/>
    </source>
</evidence>
<dbReference type="Gene3D" id="1.10.390.20">
    <property type="match status" value="1"/>
</dbReference>
<dbReference type="Proteomes" id="UP000000844">
    <property type="component" value="Chromosome"/>
</dbReference>
<evidence type="ECO:0000313" key="18">
    <source>
        <dbReference type="Proteomes" id="UP000000844"/>
    </source>
</evidence>
<keyword evidence="9 17" id="KW-0378">Hydrolase</keyword>
<comment type="subcellular location">
    <subcellularLocation>
        <location evidence="3">Secreted</location>
    </subcellularLocation>
</comment>
<feature type="signal peptide" evidence="15">
    <location>
        <begin position="1"/>
        <end position="26"/>
    </location>
</feature>
<dbReference type="InterPro" id="IPR013661">
    <property type="entry name" value="Peptidase_M9_N_dom"/>
</dbReference>
<reference evidence="17 18" key="1">
    <citation type="journal article" date="2009" name="Stand. Genomic Sci.">
        <title>Complete genome sequence of Stackebrandtia nassauensis type strain (LLR-40K-21).</title>
        <authorList>
            <person name="Munk C."/>
            <person name="Lapidus A."/>
            <person name="Copeland A."/>
            <person name="Jando M."/>
            <person name="Mayilraj S."/>
            <person name="Glavina Del Rio T."/>
            <person name="Nolan M."/>
            <person name="Chen F."/>
            <person name="Lucas S."/>
            <person name="Tice H."/>
            <person name="Cheng J.F."/>
            <person name="Han C."/>
            <person name="Detter J.C."/>
            <person name="Bruce D."/>
            <person name="Goodwin L."/>
            <person name="Chain P."/>
            <person name="Pitluck S."/>
            <person name="Goker M."/>
            <person name="Ovchinikova G."/>
            <person name="Pati A."/>
            <person name="Ivanova N."/>
            <person name="Mavromatis K."/>
            <person name="Chen A."/>
            <person name="Palaniappan K."/>
            <person name="Land M."/>
            <person name="Hauser L."/>
            <person name="Chang Y.J."/>
            <person name="Jeffries C.D."/>
            <person name="Bristow J."/>
            <person name="Eisen J.A."/>
            <person name="Markowitz V."/>
            <person name="Hugenholtz P."/>
            <person name="Kyrpides N.C."/>
            <person name="Klenk H.P."/>
        </authorList>
    </citation>
    <scope>NUCLEOTIDE SEQUENCE [LARGE SCALE GENOMIC DNA]</scope>
    <source>
        <strain evidence="18">DSM 44728 / CIP 108903 / NRRL B-16338 / NBRC 102104 / LLR-40K-21</strain>
    </source>
</reference>
<organism evidence="17 18">
    <name type="scientific">Stackebrandtia nassauensis (strain DSM 44728 / CIP 108903 / NRRL B-16338 / NBRC 102104 / LLR-40K-21)</name>
    <dbReference type="NCBI Taxonomy" id="446470"/>
    <lineage>
        <taxon>Bacteria</taxon>
        <taxon>Bacillati</taxon>
        <taxon>Actinomycetota</taxon>
        <taxon>Actinomycetes</taxon>
        <taxon>Glycomycetales</taxon>
        <taxon>Glycomycetaceae</taxon>
        <taxon>Stackebrandtia</taxon>
    </lineage>
</organism>
<comment type="cofactor">
    <cofactor evidence="2">
        <name>Zn(2+)</name>
        <dbReference type="ChEBI" id="CHEBI:29105"/>
    </cofactor>
</comment>
<evidence type="ECO:0000256" key="4">
    <source>
        <dbReference type="ARBA" id="ARBA00012653"/>
    </source>
</evidence>
<evidence type="ECO:0000256" key="10">
    <source>
        <dbReference type="ARBA" id="ARBA00022833"/>
    </source>
</evidence>
<evidence type="ECO:0000256" key="8">
    <source>
        <dbReference type="ARBA" id="ARBA00022729"/>
    </source>
</evidence>
<dbReference type="Gene3D" id="3.40.30.160">
    <property type="entry name" value="Collagenase ColT, N-terminal domain"/>
    <property type="match status" value="1"/>
</dbReference>
<evidence type="ECO:0000256" key="11">
    <source>
        <dbReference type="ARBA" id="ARBA00023049"/>
    </source>
</evidence>
<evidence type="ECO:0000313" key="17">
    <source>
        <dbReference type="EMBL" id="ADD42578.1"/>
    </source>
</evidence>
<feature type="domain" description="Peptidase M9 collagenase N-terminal" evidence="16">
    <location>
        <begin position="95"/>
        <end position="276"/>
    </location>
</feature>
<accession>D3Q996</accession>
<dbReference type="GO" id="GO:0004222">
    <property type="term" value="F:metalloendopeptidase activity"/>
    <property type="evidence" value="ECO:0007669"/>
    <property type="project" value="UniProtKB-EC"/>
</dbReference>
<dbReference type="AlphaFoldDB" id="D3Q996"/>
<evidence type="ECO:0000256" key="14">
    <source>
        <dbReference type="SAM" id="MobiDB-lite"/>
    </source>
</evidence>
<keyword evidence="10" id="KW-0862">Zinc</keyword>
<dbReference type="EC" id="3.4.24.3" evidence="4"/>
<feature type="compositionally biased region" description="Low complexity" evidence="14">
    <location>
        <begin position="43"/>
        <end position="53"/>
    </location>
</feature>
<evidence type="ECO:0000256" key="3">
    <source>
        <dbReference type="ARBA" id="ARBA00004613"/>
    </source>
</evidence>
<dbReference type="GO" id="GO:0006508">
    <property type="term" value="P:proteolysis"/>
    <property type="evidence" value="ECO:0007669"/>
    <property type="project" value="UniProtKB-KW"/>
</dbReference>
<comment type="catalytic activity">
    <reaction evidence="1">
        <text>Digestion of native collagen in the triple helical region at Xaa-|-Gly bonds. With synthetic peptides, a preference is shown for Gly at P3 and P1', Pro and Ala at P2 and P2', and hydroxyproline, Ala or Arg at P3'.</text>
        <dbReference type="EC" id="3.4.24.3"/>
    </reaction>
</comment>
<dbReference type="eggNOG" id="COG1413">
    <property type="taxonomic scope" value="Bacteria"/>
</dbReference>
<name>D3Q996_STANL</name>
<protein>
    <recommendedName>
        <fullName evidence="4">microbial collagenase</fullName>
        <ecNumber evidence="4">3.4.24.3</ecNumber>
    </recommendedName>
</protein>
<dbReference type="GO" id="GO:0005576">
    <property type="term" value="C:extracellular region"/>
    <property type="evidence" value="ECO:0007669"/>
    <property type="project" value="UniProtKB-SubCell"/>
</dbReference>
<evidence type="ECO:0000259" key="16">
    <source>
        <dbReference type="Pfam" id="PF08453"/>
    </source>
</evidence>
<keyword evidence="6" id="KW-0645">Protease</keyword>
<dbReference type="Pfam" id="PF08453">
    <property type="entry name" value="Peptidase_M9_N"/>
    <property type="match status" value="1"/>
</dbReference>
<dbReference type="InterPro" id="IPR002169">
    <property type="entry name" value="Peptidase_M9A/M9B"/>
</dbReference>
<evidence type="ECO:0000256" key="6">
    <source>
        <dbReference type="ARBA" id="ARBA00022670"/>
    </source>
</evidence>
<dbReference type="GO" id="GO:0008270">
    <property type="term" value="F:zinc ion binding"/>
    <property type="evidence" value="ECO:0007669"/>
    <property type="project" value="InterPro"/>
</dbReference>
<dbReference type="RefSeq" id="WP_013018149.1">
    <property type="nucleotide sequence ID" value="NC_013947.1"/>
</dbReference>
<dbReference type="PRINTS" id="PR00931">
    <property type="entry name" value="MICOLLPTASE"/>
</dbReference>
<keyword evidence="7" id="KW-0479">Metal-binding</keyword>
<feature type="active site" evidence="13">
    <location>
        <position position="497"/>
    </location>
</feature>
<gene>
    <name evidence="17" type="ordered locus">Snas_2903</name>
</gene>
<feature type="compositionally biased region" description="Basic and acidic residues" evidence="14">
    <location>
        <begin position="80"/>
        <end position="90"/>
    </location>
</feature>
<feature type="region of interest" description="Disordered" evidence="14">
    <location>
        <begin position="28"/>
        <end position="100"/>
    </location>
</feature>
<keyword evidence="5" id="KW-0964">Secreted</keyword>
<dbReference type="PANTHER" id="PTHR13062">
    <property type="entry name" value="COLLAGENASE"/>
    <property type="match status" value="1"/>
</dbReference>
<keyword evidence="12" id="KW-0865">Zymogen</keyword>
<keyword evidence="8 15" id="KW-0732">Signal</keyword>
<evidence type="ECO:0000256" key="1">
    <source>
        <dbReference type="ARBA" id="ARBA00000424"/>
    </source>
</evidence>